<dbReference type="InterPro" id="IPR013602">
    <property type="entry name" value="Dynein_heavy_linker"/>
</dbReference>
<keyword evidence="6" id="KW-0547">Nucleotide-binding</keyword>
<dbReference type="InterPro" id="IPR024317">
    <property type="entry name" value="Dynein_heavy_chain_D4_dom"/>
</dbReference>
<dbReference type="Pfam" id="PF08393">
    <property type="entry name" value="DHC_N2"/>
    <property type="match status" value="1"/>
</dbReference>
<dbReference type="InterPro" id="IPR056759">
    <property type="entry name" value="DYH2-5-8_CC"/>
</dbReference>
<dbReference type="SUPFAM" id="SSF52540">
    <property type="entry name" value="P-loop containing nucleoside triphosphate hydrolases"/>
    <property type="match status" value="4"/>
</dbReference>
<dbReference type="Gene3D" id="1.10.287.2620">
    <property type="match status" value="1"/>
</dbReference>
<keyword evidence="5" id="KW-0677">Repeat</keyword>
<dbReference type="InterPro" id="IPR013594">
    <property type="entry name" value="Dynein_heavy_tail"/>
</dbReference>
<evidence type="ECO:0000256" key="15">
    <source>
        <dbReference type="ARBA" id="ARBA00023295"/>
    </source>
</evidence>
<evidence type="ECO:0000256" key="2">
    <source>
        <dbReference type="ARBA" id="ARBA00008887"/>
    </source>
</evidence>
<dbReference type="Gene3D" id="1.20.58.1120">
    <property type="match status" value="1"/>
</dbReference>
<dbReference type="InterPro" id="IPR004273">
    <property type="entry name" value="Dynein_heavy_D6_P-loop"/>
</dbReference>
<dbReference type="InterPro" id="IPR026983">
    <property type="entry name" value="DHC"/>
</dbReference>
<gene>
    <name evidence="18" type="ORF">TPAB3V08_LOCUS142</name>
</gene>
<dbReference type="Pfam" id="PF12774">
    <property type="entry name" value="AAA_6"/>
    <property type="match status" value="2"/>
</dbReference>
<dbReference type="InterPro" id="IPR043160">
    <property type="entry name" value="Dynein_C_barrel"/>
</dbReference>
<dbReference type="InterPro" id="IPR035699">
    <property type="entry name" value="AAA_6"/>
</dbReference>
<keyword evidence="12" id="KW-0505">Motor protein</keyword>
<dbReference type="Gene3D" id="1.20.140.100">
    <property type="entry name" value="Dynein heavy chain, N-terminal domain 2"/>
    <property type="match status" value="1"/>
</dbReference>
<evidence type="ECO:0000256" key="12">
    <source>
        <dbReference type="ARBA" id="ARBA00023175"/>
    </source>
</evidence>
<keyword evidence="4" id="KW-0493">Microtubule</keyword>
<keyword evidence="10 16" id="KW-0175">Coiled coil</keyword>
<dbReference type="InterPro" id="IPR041589">
    <property type="entry name" value="DNAH3_AAA_lid_1"/>
</dbReference>
<evidence type="ECO:0000256" key="13">
    <source>
        <dbReference type="ARBA" id="ARBA00023212"/>
    </source>
</evidence>
<evidence type="ECO:0000256" key="10">
    <source>
        <dbReference type="ARBA" id="ARBA00023054"/>
    </source>
</evidence>
<dbReference type="InterPro" id="IPR041228">
    <property type="entry name" value="Dynein_C"/>
</dbReference>
<dbReference type="InterPro" id="IPR008979">
    <property type="entry name" value="Galactose-bd-like_sf"/>
</dbReference>
<dbReference type="Pfam" id="PF21467">
    <property type="entry name" value="BetaGal_gal-bd"/>
    <property type="match status" value="1"/>
</dbReference>
<dbReference type="Gene3D" id="1.20.920.20">
    <property type="match status" value="1"/>
</dbReference>
<dbReference type="InterPro" id="IPR035706">
    <property type="entry name" value="AAA_9"/>
</dbReference>
<evidence type="ECO:0000259" key="17">
    <source>
        <dbReference type="SMART" id="SM00382"/>
    </source>
</evidence>
<dbReference type="Pfam" id="PF12780">
    <property type="entry name" value="AAA_8"/>
    <property type="match status" value="1"/>
</dbReference>
<dbReference type="SUPFAM" id="SSF49785">
    <property type="entry name" value="Galactose-binding domain-like"/>
    <property type="match status" value="1"/>
</dbReference>
<dbReference type="InterPro" id="IPR027417">
    <property type="entry name" value="P-loop_NTPase"/>
</dbReference>
<dbReference type="InterPro" id="IPR043157">
    <property type="entry name" value="Dynein_AAA1S"/>
</dbReference>
<evidence type="ECO:0000313" key="19">
    <source>
        <dbReference type="Proteomes" id="UP001153148"/>
    </source>
</evidence>
<evidence type="ECO:0000256" key="3">
    <source>
        <dbReference type="ARBA" id="ARBA00022490"/>
    </source>
</evidence>
<dbReference type="Gene3D" id="3.20.180.20">
    <property type="entry name" value="Dynein heavy chain, N-terminal domain 2"/>
    <property type="match status" value="1"/>
</dbReference>
<dbReference type="Pfam" id="PF18199">
    <property type="entry name" value="Dynein_C"/>
    <property type="match status" value="1"/>
</dbReference>
<evidence type="ECO:0000256" key="9">
    <source>
        <dbReference type="ARBA" id="ARBA00023017"/>
    </source>
</evidence>
<keyword evidence="3" id="KW-0963">Cytoplasm</keyword>
<dbReference type="Pfam" id="PF18198">
    <property type="entry name" value="AAA_lid_11"/>
    <property type="match status" value="1"/>
</dbReference>
<dbReference type="InterPro" id="IPR003593">
    <property type="entry name" value="AAA+_ATPase"/>
</dbReference>
<dbReference type="SMART" id="SM00382">
    <property type="entry name" value="AAA"/>
    <property type="match status" value="2"/>
</dbReference>
<dbReference type="InterPro" id="IPR048913">
    <property type="entry name" value="BetaGal_gal-bd"/>
</dbReference>
<feature type="coiled-coil region" evidence="16">
    <location>
        <begin position="1592"/>
        <end position="1619"/>
    </location>
</feature>
<dbReference type="Gene3D" id="2.60.120.260">
    <property type="entry name" value="Galactose-binding domain-like"/>
    <property type="match status" value="2"/>
</dbReference>
<dbReference type="Pfam" id="PF12781">
    <property type="entry name" value="AAA_9"/>
    <property type="match status" value="1"/>
</dbReference>
<dbReference type="PANTHER" id="PTHR45703">
    <property type="entry name" value="DYNEIN HEAVY CHAIN"/>
    <property type="match status" value="1"/>
</dbReference>
<keyword evidence="11" id="KW-0969">Cilium</keyword>
<dbReference type="Gene3D" id="1.10.8.720">
    <property type="entry name" value="Region D6 of dynein motor"/>
    <property type="match status" value="1"/>
</dbReference>
<organism evidence="18 19">
    <name type="scientific">Timema podura</name>
    <name type="common">Walking stick</name>
    <dbReference type="NCBI Taxonomy" id="61482"/>
    <lineage>
        <taxon>Eukaryota</taxon>
        <taxon>Metazoa</taxon>
        <taxon>Ecdysozoa</taxon>
        <taxon>Arthropoda</taxon>
        <taxon>Hexapoda</taxon>
        <taxon>Insecta</taxon>
        <taxon>Pterygota</taxon>
        <taxon>Neoptera</taxon>
        <taxon>Polyneoptera</taxon>
        <taxon>Phasmatodea</taxon>
        <taxon>Timematodea</taxon>
        <taxon>Timematoidea</taxon>
        <taxon>Timematidae</taxon>
        <taxon>Timema</taxon>
    </lineage>
</organism>
<evidence type="ECO:0000256" key="7">
    <source>
        <dbReference type="ARBA" id="ARBA00022801"/>
    </source>
</evidence>
<evidence type="ECO:0000256" key="5">
    <source>
        <dbReference type="ARBA" id="ARBA00022737"/>
    </source>
</evidence>
<feature type="domain" description="AAA+ ATPase" evidence="17">
    <location>
        <begin position="2829"/>
        <end position="2979"/>
    </location>
</feature>
<comment type="caution">
    <text evidence="18">The sequence shown here is derived from an EMBL/GenBank/DDBJ whole genome shotgun (WGS) entry which is preliminary data.</text>
</comment>
<feature type="coiled-coil region" evidence="16">
    <location>
        <begin position="1670"/>
        <end position="1704"/>
    </location>
</feature>
<evidence type="ECO:0000256" key="4">
    <source>
        <dbReference type="ARBA" id="ARBA00022701"/>
    </source>
</evidence>
<dbReference type="Gene3D" id="6.10.140.1060">
    <property type="match status" value="1"/>
</dbReference>
<dbReference type="Gene3D" id="1.20.1270.280">
    <property type="match status" value="2"/>
</dbReference>
<dbReference type="Gene3D" id="1.20.920.30">
    <property type="match status" value="1"/>
</dbReference>
<keyword evidence="13" id="KW-0206">Cytoskeleton</keyword>
<dbReference type="InterPro" id="IPR042222">
    <property type="entry name" value="Dynein_2_N"/>
</dbReference>
<dbReference type="Gene3D" id="1.10.8.710">
    <property type="match status" value="1"/>
</dbReference>
<dbReference type="Pfam" id="PF17852">
    <property type="entry name" value="Dynein_AAA_lid"/>
    <property type="match status" value="1"/>
</dbReference>
<feature type="coiled-coil region" evidence="16">
    <location>
        <begin position="3903"/>
        <end position="3930"/>
    </location>
</feature>
<evidence type="ECO:0000256" key="16">
    <source>
        <dbReference type="SAM" id="Coils"/>
    </source>
</evidence>
<accession>A0ABN7NF48</accession>
<comment type="similarity">
    <text evidence="2">Belongs to the dynein heavy chain family.</text>
</comment>
<dbReference type="Pfam" id="PF12775">
    <property type="entry name" value="AAA_7"/>
    <property type="match status" value="1"/>
</dbReference>
<feature type="domain" description="AAA+ ATPase" evidence="17">
    <location>
        <begin position="2209"/>
        <end position="2345"/>
    </location>
</feature>
<dbReference type="Pfam" id="PF03028">
    <property type="entry name" value="Dynein_heavy"/>
    <property type="match status" value="1"/>
</dbReference>
<dbReference type="Proteomes" id="UP001153148">
    <property type="component" value="Unassembled WGS sequence"/>
</dbReference>
<evidence type="ECO:0000256" key="1">
    <source>
        <dbReference type="ARBA" id="ARBA00004430"/>
    </source>
</evidence>
<dbReference type="Pfam" id="PF17857">
    <property type="entry name" value="AAA_lid_1"/>
    <property type="match status" value="1"/>
</dbReference>
<reference evidence="18" key="1">
    <citation type="submission" date="2021-03" db="EMBL/GenBank/DDBJ databases">
        <authorList>
            <person name="Tran Van P."/>
        </authorList>
    </citation>
    <scope>NUCLEOTIDE SEQUENCE</scope>
</reference>
<evidence type="ECO:0000256" key="14">
    <source>
        <dbReference type="ARBA" id="ARBA00023273"/>
    </source>
</evidence>
<dbReference type="PANTHER" id="PTHR45703:SF32">
    <property type="entry name" value="DYNEINS HEAVY CHAIN"/>
    <property type="match status" value="1"/>
</dbReference>
<keyword evidence="14" id="KW-0966">Cell projection</keyword>
<dbReference type="InterPro" id="IPR042228">
    <property type="entry name" value="Dynein_linker_3"/>
</dbReference>
<feature type="coiled-coil region" evidence="16">
    <location>
        <begin position="3583"/>
        <end position="3652"/>
    </location>
</feature>
<dbReference type="InterPro" id="IPR041658">
    <property type="entry name" value="AAA_lid_11"/>
</dbReference>
<evidence type="ECO:0000256" key="11">
    <source>
        <dbReference type="ARBA" id="ARBA00023069"/>
    </source>
</evidence>
<dbReference type="Gene3D" id="1.10.8.1220">
    <property type="match status" value="1"/>
</dbReference>
<dbReference type="InterPro" id="IPR042219">
    <property type="entry name" value="AAA_lid_11_sf"/>
</dbReference>
<evidence type="ECO:0000313" key="18">
    <source>
        <dbReference type="EMBL" id="CAG2053052.1"/>
    </source>
</evidence>
<keyword evidence="8" id="KW-0067">ATP-binding</keyword>
<dbReference type="Gene3D" id="3.40.50.300">
    <property type="entry name" value="P-loop containing nucleotide triphosphate hydrolases"/>
    <property type="match status" value="5"/>
</dbReference>
<keyword evidence="19" id="KW-1185">Reference proteome</keyword>
<evidence type="ECO:0000256" key="6">
    <source>
        <dbReference type="ARBA" id="ARBA00022741"/>
    </source>
</evidence>
<comment type="subcellular location">
    <subcellularLocation>
        <location evidence="1">Cytoplasm</location>
        <location evidence="1">Cytoskeleton</location>
        <location evidence="1">Cilium axoneme</location>
    </subcellularLocation>
</comment>
<keyword evidence="7" id="KW-0378">Hydrolase</keyword>
<dbReference type="Gene3D" id="3.10.490.20">
    <property type="match status" value="1"/>
</dbReference>
<sequence length="4844" mass="554841">MLTLMVTALVSDGTQSFLPLPEGCSSSDNPGRVPLRDYDAPLSESGDYTEKYNRTAPLIAQYLAVQTKLPQLPQQSIRVAYPSIPITSQLTYNNILDQVAADDHDTSTDLIAMEQTDVNNGSGQSYGFIVYRKRDLEIPETPILRLETVVRDVGMVLVDGVRKTAPLVQSSQIGGFGYWGKSNQQFNLDSASVGSNRTLDLFVEEWGRGGDHKGVFGGSLYLNEERLQDWEIIALQFKLDNWLSSLTNWEDFDGISYNPTLYRATLDISGNPKDTFIDMSAWGKGNVFINNFNLGRYFSAGPALTLYIPAPLLRKGQNEVLEEVNPHLHGGRVENHLGKPPRSPDLNLPVVGSLAQHKINALANYSTEAGKLAQDRERWRNFVTKVKKFTTLFDLQEIDWNEDVYKVIREFFINPTECILTIFFDEDKLSAKLGFPSKPAHDMTYFMKEPTDSITPANFYKVINFGTIGPHVEGSILNVMENVYAPMFFNSTSWPDSVKSDFCTHLHSFLAGLTDLHYKMQGLTVIYVPQEGNNLPVEQASKDKELIKRLEGVVVQWTHQIRVALSDRDQGSSQDMLGPTDEHSFWIYRYENLAGVDFQLKNKHVKHICDILHMAQSTYIKQFVVLLEEIKECMKEAKSNIEFLQILNEPCAELETVNDPSEIHKHIPKILHLFRVIWLHSPYYNSRERLSDLCRAFSNQIILQCRQSVDLPFIFKGNSQAGIKILKDCIECCVMYKLLYEKISEAHKENGDKVWVLDEASIFNHVDSFCQRCRDLIEVCDAMIIFGRMDETQNIAMPSFGGTRGEEFEKVCENIEKNFNTYLQAIKDTQDTILDVQVPTWYDDILRFRSHTKELEVVIENLMDSVFEIVQHAEEGLHALQAFYHYSKRSAVRKMFDKKTVYVYKLFEDDLQATKKELVDEKEQYPASLPYYAGRALMARLKKRRLERLMKMLDDAEWLPYCGVGEEVRTQYNKLVKTIDDTVMNIYHKWIDSLDENMAARLNRPLLCRSLVHQGLLESNFDRKLLIVCRESKFWDMMSFDIPNNVQQVYYKWENIKYVYESVLQVVRDYNNIIASLSDEERVLFRELIRGCDKKINPGLHKLQWNTDVSDLYISECCQHTAEEKTPDRDLNPDLPITGVPVQNECDTLYHVTTNLQVFVDDFKNSNLEVVRICEKICDTPLIEIPHGVVYKLKDLDRLMAKHREEVIIKIIDHYQAIIKCMIIVFEGFQEHTESMGRVWTDYIHKMDTLLEEAIKLCCRSSLQIILNILHGEGVSGPSPFISLSILLVDLKLTFSPTIQEISSMVRNVKQKLVHSLRPIPRLHEKFRVPANHLVAFHESIDKDNECIKIQNLINEEMLTNTNMIINYAKTWDQFRTVWDVNKDLFISRYENLDPPVSSFESDISRYSEVATNVQIQESISQVYFLIINCSLLKQSIVEHCVEWQSTLTLLLRNTTEDIMDDIYQYIKENSERVMKVPTTLRELQEHIPLHEALVEEVPEKEKIFPNIEDRFVVLDKFEVEISVEMQNKHVGLEEEWQQYLKFLEEAAEMLQKSKEKFRTGLLESAEALKKEAKSVLEDFFANGPFSSNWKAKDALNHLANLREHLTEMRKQEEKLRSDLGIFNISIPLSQDLEKLEKDLTALEVVWELSDDWDTAWESYKTGAFQTIQTQEMEATAQKLFRKLTRLSRELKEKQWEIVDHTRDRVDAFRRTLPLIGDLKNTAMRERHWGRVKTAIGRDFDENSPEFTLDLIMKMNMQNFSEDINEISNAASMELQIEMGLKLISENWAEISVEMEAYKEKGMYCLKAVDKIFETLEDNQVSLGTMKSTRFVEPFIKQVDYWERTLSTIMEVLEMVLIVQRQYLYLENIFLGEDIRKQLPKESYDFDNLTSEWKEITNRMNRDRNALKATHYPNFWERLNSMNQKLESIQRALEKYLETKRHIFPRFYFISNDDLLEILAQSKKPENVQPHLKKCFDNINKLKIAKGAVSLKLEGQGMFSAEGEYIDFSTPIILEGPVELWLCRVEDMMRLTLREQLKLCRASLRKNLNKRDKWIKDWPGQLCITSSQIQWTTDCTRTLLQCKMMEAKKPLKKLRRKQNQVLSKFSEAVRGTLTKQQRLKIVALVTLEIHARDVIDKMYKANCMDVSAFEWLSQLRFYWDRDIDDCIVRQTNTYFVYGYEYLGNSGRLVITPLTDRCYITLTTALHLNRGGSPKGPAGTGKTETVKDLGKSLGSYVIVVNCSEGLDYKSMGRMFSGLAQTGAWGCFDEFNRINIEVLSVVAQQILSILSALAAGLKRFVFESTDIGLVHSCGIFITMNPGYAGRTELPDNLKSMFRPISMVVPDSAMIAEITLFGEGFKDTRLLAKKEKPPPVHPTEVRTSISPSSAVELNTTSALANYATEAGVVIQGVHEIVKKARLKENDGGEVFTLYSLAMQQLSKQDHYDFGLRGMVALLRYAGRKRRMYPTTNDEDVLLLAMKDMNIAKLTADDLPLFNGITADLFPGVDTPSVDYEELATAVEAELKENGMQSIPNSVTKVIQLYETKSSRHSVMIVGRTGSGKTATWRTLQGSLTRLSKQKKPGFNIVKDYPINPKALYLGELYGEFNLATNEWSDGVLSAIMRETCSDESPDENRFLFASPMSVPPRTVHPLLRTSREYKSGGGTSLRTQSSMQKHFDRYVNVTLDYKRLNCEETVAVGELSAVVSLCKLLECLATKENGLDPNIGDDDSYQTMAKMLFLFCTIWSICAAVNELGRKKIDAFIREMEGIFPLRDTVYEYFVDPRTRSLVSWEERLQENWQYDKELPFFKITVPTVDMVRYQYLVSTLLSNSYAGLLVGPVGTGKTSTAQAVLESLDESKYSLLMINMSAQTTSNNVQDIVESRVEKRTKGVYVPPGGKTMITFMDDFNMPAKEIYGAQPPLELIRQWMDYGFWYDRQKQTKTFVKEMLLMGSMGPPGGGRNQITGRLLSRFNVINMTFPSEAQIVRIFNTMLSQQLQDFDEEVKIISKTITDATVSMYYAVIAKMLPTPAKIHYLFNLRDISKVFQGLLRSNKDSQNNKTALQRLWVHECFRVFSDRLVDDKDREWFSNQINEQLGKHFDTTFHGVCPEKSSPIFVDFVNPYGIYEDIQDRVALRNYLEKQLEEYNVSPGVIPMNLVLFNDVIQHISRIVRVISQPRGNMLLVGIGGSGRQSVSRLAAYICEYTVFQIEVTKNYRLQEFKEDLKSLYRMAGVDHKPTTFLFNDTQISDEAFLEIINNVLSTGEVPNLYKPEEFEEIKGALSASAAKDKIQPTNEAMFSYLIDRVRANLHIVLCMSPIGDAFRNRLRQYPALVNCTTIDWFSEWPKEALLEVANKFLESVDFLATITTVADKDKAREFEWQKSQERLREAVAEMFATIHMAEFQQQCDEYLVIILTQRREADEQAKSVAARSLRIGEEELACKKMADLAQADLSEAMPAFEEAIKALDALSKKDLNEIKSYSRPPGKVEMVMEAVMILKGVEPTWAEAKRQLGDINFLTMLREFDKDNISDRTLKKIGVYTSNEEFEPEKVGIVSFAAKSLCMWVIAIEKYAKIYRVVAPKKAKLDEAMSQLRAKQAILAEARAKLEELNERLQKLQKDYDEKLGQKEELAKRAEMLRQKLERAAQLVDGLAGEKIRWGVTVQTLDEQFDFLPGNCLLATGFVSYTGPFVSQYRDELILLWKKHIIELEIPFSLDFSVITFLTDPTTIREWNIQGLPSDEFSTENGIIVTRGTRWPLLIDPQCQGLKWIKNMEKAKNLNVIDFGQSDFMKTLEQAIQFGNSVLLQNVMEVLDPSLAPILNKAVVKQGGQMLIKLGDKMVQYNPNFRFFITTKLSNPHYAPEISTKTTMVNFAVKLQGLEAQLLAIVVRKERPQLEEQKDNLVLAIAAGKRTLLDLEDELLRLLNETVNLLDDLQLLITLQTSKTTSISVTEQLQVSETTEVEIDTAREGYRPSAQRASILFFVLNDMSQIDPMYQFSLDSYISLFIISTEKSQRSAILEERIVFLNEYHTYAVYRNTCRGLFEQHKLLFSFHMCIKILEAQGKVNLVEYNFLLKGGVVLDREEQMDNPCAAWLSEEAWDNVTELDKIPGFHGVITSFEQYPRDWNLWYTNKEPETLPLIGEWDDICTEFQRMLFVRSLRPDRISLCVTSFVVNTLGLKFVEPPVLDIKAVVEDSTFKTPLIFVLSPGVDPTGSLIQLADTSDMGDKFHSLSLGQGQAPIATRMIASGVRDGNWVFLANCHLSLSWMPKLDKIVDTIQTGKVHPQFRLWLSSSPHPDFPISILQAGIKMTTEPPKGIKANMKRLYQLVTETQLNACQNHSKYRKLLFSLCFFHSVLLERKKFQQLGWNVVYSFNDSDFDVSENLLSIYLDEYADTPWDALKYLIAGVNYGGHVTDDWDRRLLNSYINRFFNDDVLNSTNYRLSNLPTYFIPKDGSLQSYRDYIAFLPNVDQPEAFGQHSNADITSLISETRMLFETLMSLQLQVSVATGVTKENKVMQLASDVLSKIPEPIDYENTEKLIGANKTPLQLLVEIHSSLVELQKGIQGLVVMSSNLEDIFICIYEGRVMQLASDVLSKIPEPIDYENTEKLIGANKTPLQLLVEIHSSLVELQKGIQGLVVMSSNLEDIFICIYEGRVPKEWLKAYPSLKLLGSWTRDLMLRVEHFGHWAQSTHPPLFFWLAAYTFPTGFLTAVLQTSARTSNVSIDSLSWDFTVSPMEEHLLVEPPADGVYVRGLFLEGAGWDKKNVCLCEPLPMQLVCAMPIIHFKPMEHVKKRTRGMYVCPCYYYPIRCGAAGRESYVVAVDLKSGSENSDHWIKRGTALLLGLSN</sequence>
<keyword evidence="9" id="KW-0243">Dynein</keyword>
<dbReference type="EMBL" id="CAJPIN010000109">
    <property type="protein sequence ID" value="CAG2053052.1"/>
    <property type="molecule type" value="Genomic_DNA"/>
</dbReference>
<proteinExistence type="inferred from homology"/>
<dbReference type="InterPro" id="IPR024743">
    <property type="entry name" value="Dynein_HC_stalk"/>
</dbReference>
<dbReference type="CDD" id="cd00009">
    <property type="entry name" value="AAA"/>
    <property type="match status" value="1"/>
</dbReference>
<dbReference type="Gene3D" id="1.10.472.130">
    <property type="match status" value="1"/>
</dbReference>
<protein>
    <recommendedName>
        <fullName evidence="17">AAA+ ATPase domain-containing protein</fullName>
    </recommendedName>
</protein>
<dbReference type="Pfam" id="PF08385">
    <property type="entry name" value="DHC_N1"/>
    <property type="match status" value="1"/>
</dbReference>
<name>A0ABN7NF48_TIMPD</name>
<dbReference type="Pfam" id="PF25007">
    <property type="entry name" value="DYH2-5-8_CC"/>
    <property type="match status" value="1"/>
</dbReference>
<dbReference type="InterPro" id="IPR041466">
    <property type="entry name" value="Dynein_AAA5_ext"/>
</dbReference>
<evidence type="ECO:0000256" key="8">
    <source>
        <dbReference type="ARBA" id="ARBA00022840"/>
    </source>
</evidence>
<dbReference type="Pfam" id="PF12777">
    <property type="entry name" value="MT"/>
    <property type="match status" value="1"/>
</dbReference>
<keyword evidence="15" id="KW-0326">Glycosidase</keyword>